<dbReference type="PANTHER" id="PTHR30481">
    <property type="entry name" value="DNA ADENINE METHYLASE"/>
    <property type="match status" value="1"/>
</dbReference>
<proteinExistence type="predicted"/>
<dbReference type="InterPro" id="IPR029063">
    <property type="entry name" value="SAM-dependent_MTases_sf"/>
</dbReference>
<evidence type="ECO:0000313" key="5">
    <source>
        <dbReference type="Proteomes" id="UP001597461"/>
    </source>
</evidence>
<keyword evidence="2" id="KW-0808">Transferase</keyword>
<dbReference type="Proteomes" id="UP001597461">
    <property type="component" value="Unassembled WGS sequence"/>
</dbReference>
<comment type="caution">
    <text evidence="4">The sequence shown here is derived from an EMBL/GenBank/DDBJ whole genome shotgun (WGS) entry which is preliminary data.</text>
</comment>
<dbReference type="SUPFAM" id="SSF53335">
    <property type="entry name" value="S-adenosyl-L-methionine-dependent methyltransferases"/>
    <property type="match status" value="1"/>
</dbReference>
<keyword evidence="1" id="KW-0489">Methyltransferase</keyword>
<gene>
    <name evidence="4" type="ORF">ACFSR6_03420</name>
</gene>
<keyword evidence="5" id="KW-1185">Reference proteome</keyword>
<evidence type="ECO:0000256" key="3">
    <source>
        <dbReference type="ARBA" id="ARBA00022691"/>
    </source>
</evidence>
<dbReference type="Gene3D" id="3.40.50.150">
    <property type="entry name" value="Vaccinia Virus protein VP39"/>
    <property type="match status" value="1"/>
</dbReference>
<sequence length="294" mass="33400">MKKPFNTYNGGKAGNGTYQQIINHIPKCDIFIDAMVGNGGIFYNLALPALTHINDIDPAVIAQHDVTRSATIVIKSNVDYRSLIVKYNGNTGIVVGYFDPPYLFEVRKSKKPLYKHEWTKQDHIVFLAAARTADFNVVISHYPCELYDEALKGWHTHDFQSMTRNGLRTERIYMNYPPPVILQDFRYIGKDYRERQRIKRKIERHINRLEAMPVDERTAILSSITVKYSATAAKFITPDHIAAFGDTVPVAENDDKILNEFSDSATPDLTMKPGAEAQAKKTLLAMETFLIDMP</sequence>
<name>A0ABW5MGD9_9SPHI</name>
<evidence type="ECO:0000313" key="4">
    <source>
        <dbReference type="EMBL" id="MFD2581524.1"/>
    </source>
</evidence>
<organism evidence="4 5">
    <name type="scientific">Pedobacter vanadiisoli</name>
    <dbReference type="NCBI Taxonomy" id="1761975"/>
    <lineage>
        <taxon>Bacteria</taxon>
        <taxon>Pseudomonadati</taxon>
        <taxon>Bacteroidota</taxon>
        <taxon>Sphingobacteriia</taxon>
        <taxon>Sphingobacteriales</taxon>
        <taxon>Sphingobacteriaceae</taxon>
        <taxon>Pedobacter</taxon>
    </lineage>
</organism>
<protein>
    <submittedName>
        <fullName evidence="4">Uncharacterized protein</fullName>
    </submittedName>
</protein>
<dbReference type="EMBL" id="JBHULL010000003">
    <property type="protein sequence ID" value="MFD2581524.1"/>
    <property type="molecule type" value="Genomic_DNA"/>
</dbReference>
<keyword evidence="3" id="KW-0949">S-adenosyl-L-methionine</keyword>
<dbReference type="InterPro" id="IPR012327">
    <property type="entry name" value="MeTrfase_D12"/>
</dbReference>
<dbReference type="PANTHER" id="PTHR30481:SF4">
    <property type="entry name" value="SITE-SPECIFIC DNA-METHYLTRANSFERASE (ADENINE-SPECIFIC)"/>
    <property type="match status" value="1"/>
</dbReference>
<reference evidence="5" key="1">
    <citation type="journal article" date="2019" name="Int. J. Syst. Evol. Microbiol.">
        <title>The Global Catalogue of Microorganisms (GCM) 10K type strain sequencing project: providing services to taxonomists for standard genome sequencing and annotation.</title>
        <authorList>
            <consortium name="The Broad Institute Genomics Platform"/>
            <consortium name="The Broad Institute Genome Sequencing Center for Infectious Disease"/>
            <person name="Wu L."/>
            <person name="Ma J."/>
        </authorList>
    </citation>
    <scope>NUCLEOTIDE SEQUENCE [LARGE SCALE GENOMIC DNA]</scope>
    <source>
        <strain evidence="5">KCTC 42866</strain>
    </source>
</reference>
<accession>A0ABW5MGD9</accession>
<evidence type="ECO:0000256" key="1">
    <source>
        <dbReference type="ARBA" id="ARBA00022603"/>
    </source>
</evidence>
<dbReference type="RefSeq" id="WP_379074946.1">
    <property type="nucleotide sequence ID" value="NZ_JBHULL010000003.1"/>
</dbReference>
<evidence type="ECO:0000256" key="2">
    <source>
        <dbReference type="ARBA" id="ARBA00022679"/>
    </source>
</evidence>